<reference evidence="1" key="1">
    <citation type="journal article" date="2023" name="Int. J. Syst. Evol. Microbiol.">
        <title>Sinisalibacter aestuarii sp. nov., isolated from estuarine sediment of the Arakawa River.</title>
        <authorList>
            <person name="Arafat S.T."/>
            <person name="Hirano S."/>
            <person name="Sato A."/>
            <person name="Takeuchi K."/>
            <person name="Yasuda T."/>
            <person name="Terahara T."/>
            <person name="Hamada M."/>
            <person name="Kobayashi T."/>
        </authorList>
    </citation>
    <scope>NUCLEOTIDE SEQUENCE</scope>
    <source>
        <strain evidence="1">B-399</strain>
    </source>
</reference>
<evidence type="ECO:0000313" key="1">
    <source>
        <dbReference type="EMBL" id="GKY86416.1"/>
    </source>
</evidence>
<evidence type="ECO:0000313" key="2">
    <source>
        <dbReference type="Proteomes" id="UP001144205"/>
    </source>
</evidence>
<accession>A0ABQ5LN85</accession>
<comment type="caution">
    <text evidence="1">The sequence shown here is derived from an EMBL/GenBank/DDBJ whole genome shotgun (WGS) entry which is preliminary data.</text>
</comment>
<protein>
    <recommendedName>
        <fullName evidence="3">Translocase</fullName>
    </recommendedName>
</protein>
<sequence length="404" mass="40836">MIADLKAKAAGIDRKRIYTAAAALLIAGAAGHFMQKNSSAPSGKGPMVASAPAVAGVAAPKPTMAAPAPQILAAAVPAPETPAEAPAVAPVDVVAEAPLPAIEQPMPSFAEANLVIGMAPEAPSAADPMPVDLVTRSEATPSPILATPDPVPAAPPVEEIIIAAADVANDLASEPAPPVATCEIAMDLAAEAPALVAITLSAPCNSGEEVTFSHAGMIFSEQLGPEGDLFLAMPAMEENAIVTATFSDGQEAAGDILVPDFAEIERVALVWKGPTGLQLHALENGANYGEAGHIWAETPASAENAIAGTGGFVSALGSTADGYAADIYTYPAALMLDGQEPDISIEAQVMENTCAHEIAGTILRSNPGRAATVQSLSMAVPGCDAVGEYLVLKNLPQDLKLARN</sequence>
<organism evidence="1 2">
    <name type="scientific">Sinisalibacter aestuarii</name>
    <dbReference type="NCBI Taxonomy" id="2949426"/>
    <lineage>
        <taxon>Bacteria</taxon>
        <taxon>Pseudomonadati</taxon>
        <taxon>Pseudomonadota</taxon>
        <taxon>Alphaproteobacteria</taxon>
        <taxon>Rhodobacterales</taxon>
        <taxon>Roseobacteraceae</taxon>
        <taxon>Sinisalibacter</taxon>
    </lineage>
</organism>
<dbReference type="Proteomes" id="UP001144205">
    <property type="component" value="Unassembled WGS sequence"/>
</dbReference>
<gene>
    <name evidence="1" type="ORF">STA1M1_02850</name>
</gene>
<evidence type="ECO:0008006" key="3">
    <source>
        <dbReference type="Google" id="ProtNLM"/>
    </source>
</evidence>
<proteinExistence type="predicted"/>
<dbReference type="RefSeq" id="WP_281840382.1">
    <property type="nucleotide sequence ID" value="NZ_BROH01000001.1"/>
</dbReference>
<name>A0ABQ5LN85_9RHOB</name>
<keyword evidence="2" id="KW-1185">Reference proteome</keyword>
<dbReference type="EMBL" id="BROH01000001">
    <property type="protein sequence ID" value="GKY86416.1"/>
    <property type="molecule type" value="Genomic_DNA"/>
</dbReference>